<protein>
    <submittedName>
        <fullName evidence="2">RING-type domain-containing protein</fullName>
    </submittedName>
</protein>
<dbReference type="OrthoDB" id="1711136at2759"/>
<dbReference type="Proteomes" id="UP000623467">
    <property type="component" value="Unassembled WGS sequence"/>
</dbReference>
<dbReference type="InterPro" id="IPR013041">
    <property type="entry name" value="Clathrin_app_Ig-like_sf"/>
</dbReference>
<sequence>MIQQLGGGQVQCGHRHRKAPDDPVAALNPTATFPPTRASTFSSPPASTDQAKFELGKVHIVPLRHGTTTRNSPRAASANLHPIQSPSPPSPPPNAAADPAKAGVPDSLFGPNIGPAVPGPAWTSQTQPKRLVEPDELTTDAPSSIYAGPRSDCRRSHPRPMPNPNTTRRKTPPHLLEFAFDCAAPKCGIHVHAHLPPTHPDAPAHGGALRVFETVVEGGFGRALRPADAAVIELGRFERVPPPASSSPAANSSGSGAGGKEGAPAATNGAGTERRQFTPFHFQRRANHSATSTTSTTPAPVAGAALAVVDEHTADNTGGKGDDEDEKGVRITIRLVALDANGRELDSPNEQTVYLVVGRLGAPHPTSSTPAPGATSTTTPAAGEEAAAEADITDAANTNSSEEGDTRPWVVRVVKREATIGPHTFQLHEIYGLSSAAGAPGPDARRARDDNLSAATKELDSSTGEPEAEGYEDEYQIKEVELSVGGDHIVLSYAAFGTEWDRLKVGPSIAETFGLGASVESLKATCDLIIEVLNTEIPTSSS</sequence>
<feature type="compositionally biased region" description="Polar residues" evidence="1">
    <location>
        <begin position="29"/>
        <end position="50"/>
    </location>
</feature>
<feature type="compositionally biased region" description="Pro residues" evidence="1">
    <location>
        <begin position="85"/>
        <end position="94"/>
    </location>
</feature>
<name>A0A8H6XGH2_9AGAR</name>
<accession>A0A8H6XGH2</accession>
<dbReference type="AlphaFoldDB" id="A0A8H6XGH2"/>
<feature type="region of interest" description="Disordered" evidence="1">
    <location>
        <begin position="239"/>
        <end position="272"/>
    </location>
</feature>
<evidence type="ECO:0000313" key="2">
    <source>
        <dbReference type="EMBL" id="KAF7341040.1"/>
    </source>
</evidence>
<dbReference type="EMBL" id="JACAZH010000028">
    <property type="protein sequence ID" value="KAF7341040.1"/>
    <property type="molecule type" value="Genomic_DNA"/>
</dbReference>
<feature type="compositionally biased region" description="Low complexity" evidence="1">
    <location>
        <begin position="361"/>
        <end position="385"/>
    </location>
</feature>
<feature type="compositionally biased region" description="Low complexity" evidence="1">
    <location>
        <begin position="95"/>
        <end position="105"/>
    </location>
</feature>
<evidence type="ECO:0000256" key="1">
    <source>
        <dbReference type="SAM" id="MobiDB-lite"/>
    </source>
</evidence>
<organism evidence="2 3">
    <name type="scientific">Mycena sanguinolenta</name>
    <dbReference type="NCBI Taxonomy" id="230812"/>
    <lineage>
        <taxon>Eukaryota</taxon>
        <taxon>Fungi</taxon>
        <taxon>Dikarya</taxon>
        <taxon>Basidiomycota</taxon>
        <taxon>Agaricomycotina</taxon>
        <taxon>Agaricomycetes</taxon>
        <taxon>Agaricomycetidae</taxon>
        <taxon>Agaricales</taxon>
        <taxon>Marasmiineae</taxon>
        <taxon>Mycenaceae</taxon>
        <taxon>Mycena</taxon>
    </lineage>
</organism>
<feature type="region of interest" description="Disordered" evidence="1">
    <location>
        <begin position="1"/>
        <end position="172"/>
    </location>
</feature>
<reference evidence="2" key="1">
    <citation type="submission" date="2020-05" db="EMBL/GenBank/DDBJ databases">
        <title>Mycena genomes resolve the evolution of fungal bioluminescence.</title>
        <authorList>
            <person name="Tsai I.J."/>
        </authorList>
    </citation>
    <scope>NUCLEOTIDE SEQUENCE</scope>
    <source>
        <strain evidence="2">160909Yilan</strain>
    </source>
</reference>
<proteinExistence type="predicted"/>
<feature type="region of interest" description="Disordered" evidence="1">
    <location>
        <begin position="360"/>
        <end position="405"/>
    </location>
</feature>
<comment type="caution">
    <text evidence="2">The sequence shown here is derived from an EMBL/GenBank/DDBJ whole genome shotgun (WGS) entry which is preliminary data.</text>
</comment>
<dbReference type="SUPFAM" id="SSF49348">
    <property type="entry name" value="Clathrin adaptor appendage domain"/>
    <property type="match status" value="1"/>
</dbReference>
<evidence type="ECO:0000313" key="3">
    <source>
        <dbReference type="Proteomes" id="UP000623467"/>
    </source>
</evidence>
<feature type="compositionally biased region" description="Gly residues" evidence="1">
    <location>
        <begin position="1"/>
        <end position="10"/>
    </location>
</feature>
<keyword evidence="3" id="KW-1185">Reference proteome</keyword>
<gene>
    <name evidence="2" type="ORF">MSAN_02089900</name>
</gene>